<reference evidence="3 4" key="1">
    <citation type="journal article" date="2020" name="Nature">
        <title>Six reference-quality genomes reveal evolution of bat adaptations.</title>
        <authorList>
            <person name="Jebb D."/>
            <person name="Huang Z."/>
            <person name="Pippel M."/>
            <person name="Hughes G.M."/>
            <person name="Lavrichenko K."/>
            <person name="Devanna P."/>
            <person name="Winkler S."/>
            <person name="Jermiin L.S."/>
            <person name="Skirmuntt E.C."/>
            <person name="Katzourakis A."/>
            <person name="Burkitt-Gray L."/>
            <person name="Ray D.A."/>
            <person name="Sullivan K.A.M."/>
            <person name="Roscito J.G."/>
            <person name="Kirilenko B.M."/>
            <person name="Davalos L.M."/>
            <person name="Corthals A.P."/>
            <person name="Power M.L."/>
            <person name="Jones G."/>
            <person name="Ransome R.D."/>
            <person name="Dechmann D.K.N."/>
            <person name="Locatelli A.G."/>
            <person name="Puechmaille S.J."/>
            <person name="Fedrigo O."/>
            <person name="Jarvis E.D."/>
            <person name="Hiller M."/>
            <person name="Vernes S.C."/>
            <person name="Myers E.W."/>
            <person name="Teeling E.C."/>
        </authorList>
    </citation>
    <scope>NUCLEOTIDE SEQUENCE [LARGE SCALE GENOMIC DNA]</scope>
    <source>
        <strain evidence="3">MRhiFer1</strain>
        <tissue evidence="3">Lung</tissue>
    </source>
</reference>
<feature type="compositionally biased region" description="Low complexity" evidence="1">
    <location>
        <begin position="171"/>
        <end position="186"/>
    </location>
</feature>
<feature type="domain" description="UBA" evidence="2">
    <location>
        <begin position="1"/>
        <end position="28"/>
    </location>
</feature>
<dbReference type="InterPro" id="IPR015940">
    <property type="entry name" value="UBA"/>
</dbReference>
<comment type="caution">
    <text evidence="3">The sequence shown here is derived from an EMBL/GenBank/DDBJ whole genome shotgun (WGS) entry which is preliminary data.</text>
</comment>
<evidence type="ECO:0000259" key="2">
    <source>
        <dbReference type="PROSITE" id="PS50030"/>
    </source>
</evidence>
<gene>
    <name evidence="3" type="ORF">mRhiFer1_008463</name>
</gene>
<feature type="region of interest" description="Disordered" evidence="1">
    <location>
        <begin position="47"/>
        <end position="198"/>
    </location>
</feature>
<dbReference type="AlphaFoldDB" id="A0A7J7V8G1"/>
<protein>
    <recommendedName>
        <fullName evidence="2">UBA domain-containing protein</fullName>
    </recommendedName>
</protein>
<dbReference type="EMBL" id="JACAGC010000014">
    <property type="protein sequence ID" value="KAF6321348.1"/>
    <property type="molecule type" value="Genomic_DNA"/>
</dbReference>
<feature type="compositionally biased region" description="Polar residues" evidence="1">
    <location>
        <begin position="109"/>
        <end position="126"/>
    </location>
</feature>
<dbReference type="PROSITE" id="PS50030">
    <property type="entry name" value="UBA"/>
    <property type="match status" value="1"/>
</dbReference>
<evidence type="ECO:0000256" key="1">
    <source>
        <dbReference type="SAM" id="MobiDB-lite"/>
    </source>
</evidence>
<sequence length="225" mass="24896">MGFERHEIQNALTQKTYNNVTATYLMLNTKKARVQCRKIRVRPYRSTDIISLDRSPDQEAQTERQPNEQESGQKAEESAGPSASPRSRKASLQPSANWRKVTPRHSPKLRTTTARASPKSRTATPRTSRKARTANPPPNPESESKTITPPPNPESKNATPSPAPQCGPGDTPSTHTTNSSRSSSGSPEGKSRDQQGVARRCLHFLRKLCLRPFKGLGKHNRVKPS</sequence>
<name>A0A7J7V8G1_RHIFE</name>
<dbReference type="Gene3D" id="1.10.8.10">
    <property type="entry name" value="DNA helicase RuvA subunit, C-terminal domain"/>
    <property type="match status" value="1"/>
</dbReference>
<evidence type="ECO:0000313" key="3">
    <source>
        <dbReference type="EMBL" id="KAF6321348.1"/>
    </source>
</evidence>
<evidence type="ECO:0000313" key="4">
    <source>
        <dbReference type="Proteomes" id="UP000585614"/>
    </source>
</evidence>
<feature type="compositionally biased region" description="Basic and acidic residues" evidence="1">
    <location>
        <begin position="54"/>
        <end position="77"/>
    </location>
</feature>
<dbReference type="Proteomes" id="UP000585614">
    <property type="component" value="Unassembled WGS sequence"/>
</dbReference>
<proteinExistence type="predicted"/>
<organism evidence="3 4">
    <name type="scientific">Rhinolophus ferrumequinum</name>
    <name type="common">Greater horseshoe bat</name>
    <dbReference type="NCBI Taxonomy" id="59479"/>
    <lineage>
        <taxon>Eukaryota</taxon>
        <taxon>Metazoa</taxon>
        <taxon>Chordata</taxon>
        <taxon>Craniata</taxon>
        <taxon>Vertebrata</taxon>
        <taxon>Euteleostomi</taxon>
        <taxon>Mammalia</taxon>
        <taxon>Eutheria</taxon>
        <taxon>Laurasiatheria</taxon>
        <taxon>Chiroptera</taxon>
        <taxon>Yinpterochiroptera</taxon>
        <taxon>Rhinolophoidea</taxon>
        <taxon>Rhinolophidae</taxon>
        <taxon>Rhinolophinae</taxon>
        <taxon>Rhinolophus</taxon>
    </lineage>
</organism>
<accession>A0A7J7V8G1</accession>